<comment type="similarity">
    <text evidence="3">Belongs to the fucoxanthin chlorophyll protein family.</text>
</comment>
<dbReference type="AlphaFoldDB" id="A0A835YIY2"/>
<dbReference type="Pfam" id="PF00504">
    <property type="entry name" value="Chloroa_b-bind"/>
    <property type="match status" value="1"/>
</dbReference>
<keyword evidence="7" id="KW-0934">Plastid</keyword>
<evidence type="ECO:0000313" key="10">
    <source>
        <dbReference type="EMBL" id="KAG5176371.1"/>
    </source>
</evidence>
<evidence type="ECO:0000256" key="2">
    <source>
        <dbReference type="ARBA" id="ARBA00004229"/>
    </source>
</evidence>
<feature type="binding site" evidence="9">
    <location>
        <position position="89"/>
    </location>
    <ligand>
        <name>chlorophyll a</name>
        <dbReference type="ChEBI" id="CHEBI:58416"/>
        <label>1</label>
    </ligand>
</feature>
<keyword evidence="5" id="KW-0150">Chloroplast</keyword>
<evidence type="ECO:0000256" key="4">
    <source>
        <dbReference type="ARBA" id="ARBA00011623"/>
    </source>
</evidence>
<evidence type="ECO:0000256" key="9">
    <source>
        <dbReference type="PIRSR" id="PIRSR601344-1"/>
    </source>
</evidence>
<comment type="caution">
    <text evidence="10">The sequence shown here is derived from an EMBL/GenBank/DDBJ whole genome shotgun (WGS) entry which is preliminary data.</text>
</comment>
<keyword evidence="6" id="KW-0602">Photosynthesis</keyword>
<feature type="binding site" evidence="9">
    <location>
        <position position="184"/>
    </location>
    <ligand>
        <name>chlorophyll a</name>
        <dbReference type="ChEBI" id="CHEBI:58416"/>
        <label>1</label>
    </ligand>
</feature>
<reference evidence="10" key="1">
    <citation type="submission" date="2021-02" db="EMBL/GenBank/DDBJ databases">
        <title>First Annotated Genome of the Yellow-green Alga Tribonema minus.</title>
        <authorList>
            <person name="Mahan K.M."/>
        </authorList>
    </citation>
    <scope>NUCLEOTIDE SEQUENCE</scope>
    <source>
        <strain evidence="10">UTEX B ZZ1240</strain>
    </source>
</reference>
<feature type="binding site" evidence="9">
    <location>
        <position position="74"/>
    </location>
    <ligand>
        <name>chlorophyll a</name>
        <dbReference type="ChEBI" id="CHEBI:58416"/>
        <label>1</label>
    </ligand>
</feature>
<comment type="subcellular location">
    <subcellularLocation>
        <location evidence="2">Plastid</location>
        <location evidence="2">Chloroplast</location>
    </subcellularLocation>
</comment>
<feature type="binding site" evidence="9">
    <location>
        <position position="201"/>
    </location>
    <ligand>
        <name>chlorophyll a</name>
        <dbReference type="ChEBI" id="CHEBI:58416"/>
        <label>1</label>
    </ligand>
</feature>
<gene>
    <name evidence="10" type="ORF">JKP88DRAFT_227723</name>
</gene>
<protein>
    <submittedName>
        <fullName evidence="10">Light harvesting complex protein</fullName>
    </submittedName>
</protein>
<dbReference type="SUPFAM" id="SSF103511">
    <property type="entry name" value="Chlorophyll a-b binding protein"/>
    <property type="match status" value="1"/>
</dbReference>
<dbReference type="GO" id="GO:0016020">
    <property type="term" value="C:membrane"/>
    <property type="evidence" value="ECO:0007669"/>
    <property type="project" value="InterPro"/>
</dbReference>
<proteinExistence type="inferred from homology"/>
<dbReference type="Gene3D" id="1.10.3460.10">
    <property type="entry name" value="Chlorophyll a/b binding protein domain"/>
    <property type="match status" value="1"/>
</dbReference>
<feature type="binding site" evidence="9">
    <location>
        <position position="189"/>
    </location>
    <ligand>
        <name>chlorophyll a</name>
        <dbReference type="ChEBI" id="CHEBI:58416"/>
        <label>1</label>
    </ligand>
</feature>
<keyword evidence="9" id="KW-0148">Chlorophyll</keyword>
<dbReference type="GO" id="GO:0016168">
    <property type="term" value="F:chlorophyll binding"/>
    <property type="evidence" value="ECO:0007669"/>
    <property type="project" value="UniProtKB-KW"/>
</dbReference>
<dbReference type="EMBL" id="JAFCMP010000537">
    <property type="protein sequence ID" value="KAG5176371.1"/>
    <property type="molecule type" value="Genomic_DNA"/>
</dbReference>
<dbReference type="Proteomes" id="UP000664859">
    <property type="component" value="Unassembled WGS sequence"/>
</dbReference>
<evidence type="ECO:0000313" key="11">
    <source>
        <dbReference type="Proteomes" id="UP000664859"/>
    </source>
</evidence>
<sequence>MKVSAVAAGVMASGVAAFVQPTAFAGSKLAAVASGSTMQMAAAEMSKSIPFIQRPPALTGEMPGDVGFDPLGMSENLNLGYMQAAELKHCRVAMLAVVGVLVTQFIHLPADQFSATSPLDAIAKVPLAGHLQIFGLIAGLEMGSLNRTYDDSTDAWGKLIQDPSGAKQFAAKSAADKAKSQLQEIKNGRLAMIAIMGMLIQTALFGHPLP</sequence>
<evidence type="ECO:0000256" key="1">
    <source>
        <dbReference type="ARBA" id="ARBA00004022"/>
    </source>
</evidence>
<keyword evidence="9" id="KW-0157">Chromophore</keyword>
<keyword evidence="8" id="KW-0437">Light-harvesting polypeptide</keyword>
<organism evidence="10 11">
    <name type="scientific">Tribonema minus</name>
    <dbReference type="NCBI Taxonomy" id="303371"/>
    <lineage>
        <taxon>Eukaryota</taxon>
        <taxon>Sar</taxon>
        <taxon>Stramenopiles</taxon>
        <taxon>Ochrophyta</taxon>
        <taxon>PX clade</taxon>
        <taxon>Xanthophyceae</taxon>
        <taxon>Tribonematales</taxon>
        <taxon>Tribonemataceae</taxon>
        <taxon>Tribonema</taxon>
    </lineage>
</organism>
<feature type="binding site" description="axial binding residue" evidence="9">
    <location>
        <position position="91"/>
    </location>
    <ligand>
        <name>chlorophyll b</name>
        <dbReference type="ChEBI" id="CHEBI:61721"/>
        <label>1</label>
    </ligand>
    <ligandPart>
        <name>Mg</name>
        <dbReference type="ChEBI" id="CHEBI:25107"/>
    </ligandPart>
</feature>
<dbReference type="InterPro" id="IPR022796">
    <property type="entry name" value="Chloroa_b-bind"/>
</dbReference>
<comment type="subunit">
    <text evidence="4">The LHC complex of chromophytic algae is composed of fucoxanthin, chlorophyll A and C bound non-covalently by fucoxanthin chlorophyll proteins (FCPs). The ratio of pigments in this LHC is; fucoxanthin: chlorophyll C: chlorophyll A; (0.6-1): (0.1-0.3): (1).</text>
</comment>
<name>A0A835YIY2_9STRA</name>
<dbReference type="GO" id="GO:0009507">
    <property type="term" value="C:chloroplast"/>
    <property type="evidence" value="ECO:0007669"/>
    <property type="project" value="UniProtKB-SubCell"/>
</dbReference>
<evidence type="ECO:0000256" key="5">
    <source>
        <dbReference type="ARBA" id="ARBA00022528"/>
    </source>
</evidence>
<comment type="function">
    <text evidence="1">The light-harvesting complex (LHC) functions as a light receptor, it captures and delivers excitation energy to photosystems with which it is closely associated. Energy is transferred from the carotenoid and chlorophyll C (or B) to chlorophyll A and the photosynthetic reaction centers where it is used to synthesize ATP and reducing power.</text>
</comment>
<dbReference type="InterPro" id="IPR001344">
    <property type="entry name" value="Chloro_AB-bd_pln"/>
</dbReference>
<keyword evidence="11" id="KW-1185">Reference proteome</keyword>
<accession>A0A835YIY2</accession>
<dbReference type="GO" id="GO:0009765">
    <property type="term" value="P:photosynthesis, light harvesting"/>
    <property type="evidence" value="ECO:0007669"/>
    <property type="project" value="InterPro"/>
</dbReference>
<feature type="binding site" evidence="9">
    <location>
        <position position="187"/>
    </location>
    <ligand>
        <name>chlorophyll a</name>
        <dbReference type="ChEBI" id="CHEBI:58416"/>
        <label>1</label>
    </ligand>
</feature>
<evidence type="ECO:0000256" key="3">
    <source>
        <dbReference type="ARBA" id="ARBA00005933"/>
    </source>
</evidence>
<dbReference type="SMR" id="A0A835YIY2"/>
<feature type="binding site" description="axial binding residue" evidence="9">
    <location>
        <position position="141"/>
    </location>
    <ligand>
        <name>chlorophyll b</name>
        <dbReference type="ChEBI" id="CHEBI:61721"/>
        <label>1</label>
    </ligand>
    <ligandPart>
        <name>Mg</name>
        <dbReference type="ChEBI" id="CHEBI:25107"/>
    </ligandPart>
</feature>
<dbReference type="GO" id="GO:0030076">
    <property type="term" value="C:light-harvesting complex"/>
    <property type="evidence" value="ECO:0007669"/>
    <property type="project" value="UniProtKB-KW"/>
</dbReference>
<dbReference type="PANTHER" id="PTHR21649">
    <property type="entry name" value="CHLOROPHYLL A/B BINDING PROTEIN"/>
    <property type="match status" value="1"/>
</dbReference>
<evidence type="ECO:0000256" key="7">
    <source>
        <dbReference type="ARBA" id="ARBA00022640"/>
    </source>
</evidence>
<dbReference type="OrthoDB" id="423598at2759"/>
<evidence type="ECO:0000256" key="8">
    <source>
        <dbReference type="ARBA" id="ARBA00023243"/>
    </source>
</evidence>
<evidence type="ECO:0000256" key="6">
    <source>
        <dbReference type="ARBA" id="ARBA00022531"/>
    </source>
</evidence>
<feature type="binding site" evidence="9">
    <location>
        <position position="86"/>
    </location>
    <ligand>
        <name>chlorophyll a</name>
        <dbReference type="ChEBI" id="CHEBI:58416"/>
        <label>1</label>
    </ligand>
</feature>